<evidence type="ECO:0000313" key="3">
    <source>
        <dbReference type="EMBL" id="GAA0152743.1"/>
    </source>
</evidence>
<organism evidence="3 4">
    <name type="scientific">Lithospermum erythrorhizon</name>
    <name type="common">Purple gromwell</name>
    <name type="synonym">Lithospermum officinale var. erythrorhizon</name>
    <dbReference type="NCBI Taxonomy" id="34254"/>
    <lineage>
        <taxon>Eukaryota</taxon>
        <taxon>Viridiplantae</taxon>
        <taxon>Streptophyta</taxon>
        <taxon>Embryophyta</taxon>
        <taxon>Tracheophyta</taxon>
        <taxon>Spermatophyta</taxon>
        <taxon>Magnoliopsida</taxon>
        <taxon>eudicotyledons</taxon>
        <taxon>Gunneridae</taxon>
        <taxon>Pentapetalae</taxon>
        <taxon>asterids</taxon>
        <taxon>lamiids</taxon>
        <taxon>Boraginales</taxon>
        <taxon>Boraginaceae</taxon>
        <taxon>Boraginoideae</taxon>
        <taxon>Lithospermeae</taxon>
        <taxon>Lithospermum</taxon>
    </lineage>
</organism>
<dbReference type="EMBL" id="BAABME010002039">
    <property type="protein sequence ID" value="GAA0152743.1"/>
    <property type="molecule type" value="Genomic_DNA"/>
</dbReference>
<evidence type="ECO:0000256" key="1">
    <source>
        <dbReference type="ARBA" id="ARBA00010515"/>
    </source>
</evidence>
<sequence length="120" mass="13233">MVGNIVHVMAMRAGTEKLPGDVKLSGVIAAFPYFWSSEIEANRETLYYHLWKFLYPSIPGGIDNPLLNPWAKDAPSLTGLGCSKMLVVVGELDPLRIAGIQYVDEVKKSGWKGEIDLIDV</sequence>
<dbReference type="PANTHER" id="PTHR23024">
    <property type="entry name" value="ARYLACETAMIDE DEACETYLASE"/>
    <property type="match status" value="1"/>
</dbReference>
<evidence type="ECO:0000313" key="4">
    <source>
        <dbReference type="Proteomes" id="UP001454036"/>
    </source>
</evidence>
<proteinExistence type="inferred from homology"/>
<dbReference type="SUPFAM" id="SSF53474">
    <property type="entry name" value="alpha/beta-Hydrolases"/>
    <property type="match status" value="1"/>
</dbReference>
<dbReference type="AlphaFoldDB" id="A0AAV3PNP8"/>
<dbReference type="InterPro" id="IPR013094">
    <property type="entry name" value="AB_hydrolase_3"/>
</dbReference>
<dbReference type="Gene3D" id="3.40.50.1820">
    <property type="entry name" value="alpha/beta hydrolase"/>
    <property type="match status" value="1"/>
</dbReference>
<dbReference type="GO" id="GO:0016787">
    <property type="term" value="F:hydrolase activity"/>
    <property type="evidence" value="ECO:0007669"/>
    <property type="project" value="InterPro"/>
</dbReference>
<dbReference type="InterPro" id="IPR029058">
    <property type="entry name" value="AB_hydrolase_fold"/>
</dbReference>
<dbReference type="Proteomes" id="UP001454036">
    <property type="component" value="Unassembled WGS sequence"/>
</dbReference>
<accession>A0AAV3PNP8</accession>
<evidence type="ECO:0000259" key="2">
    <source>
        <dbReference type="Pfam" id="PF07859"/>
    </source>
</evidence>
<protein>
    <recommendedName>
        <fullName evidence="2">Alpha/beta hydrolase fold-3 domain-containing protein</fullName>
    </recommendedName>
</protein>
<dbReference type="InterPro" id="IPR050466">
    <property type="entry name" value="Carboxylest/Gibb_receptor"/>
</dbReference>
<comment type="caution">
    <text evidence="3">The sequence shown here is derived from an EMBL/GenBank/DDBJ whole genome shotgun (WGS) entry which is preliminary data.</text>
</comment>
<gene>
    <name evidence="3" type="ORF">LIER_11148</name>
</gene>
<dbReference type="Pfam" id="PF07859">
    <property type="entry name" value="Abhydrolase_3"/>
    <property type="match status" value="1"/>
</dbReference>
<name>A0AAV3PNP8_LITER</name>
<feature type="domain" description="Alpha/beta hydrolase fold-3" evidence="2">
    <location>
        <begin position="3"/>
        <end position="112"/>
    </location>
</feature>
<keyword evidence="4" id="KW-1185">Reference proteome</keyword>
<dbReference type="PANTHER" id="PTHR23024:SF551">
    <property type="entry name" value="2-HYDROXYISOFLAVANONE DEHYDRATASE-LIKE"/>
    <property type="match status" value="1"/>
</dbReference>
<reference evidence="3 4" key="1">
    <citation type="submission" date="2024-01" db="EMBL/GenBank/DDBJ databases">
        <title>The complete chloroplast genome sequence of Lithospermum erythrorhizon: insights into the phylogenetic relationship among Boraginaceae species and the maternal lineages of purple gromwells.</title>
        <authorList>
            <person name="Okada T."/>
            <person name="Watanabe K."/>
        </authorList>
    </citation>
    <scope>NUCLEOTIDE SEQUENCE [LARGE SCALE GENOMIC DNA]</scope>
</reference>
<comment type="similarity">
    <text evidence="1">Belongs to the 'GDXG' lipolytic enzyme family.</text>
</comment>